<dbReference type="InterPro" id="IPR049892">
    <property type="entry name" value="AA9"/>
</dbReference>
<evidence type="ECO:0000256" key="3">
    <source>
        <dbReference type="ARBA" id="ARBA00022525"/>
    </source>
</evidence>
<evidence type="ECO:0000313" key="8">
    <source>
        <dbReference type="Proteomes" id="UP000265663"/>
    </source>
</evidence>
<dbReference type="InterPro" id="IPR005103">
    <property type="entry name" value="AA9_LPMO"/>
</dbReference>
<evidence type="ECO:0000256" key="4">
    <source>
        <dbReference type="ARBA" id="ARBA00023157"/>
    </source>
</evidence>
<keyword evidence="5" id="KW-0732">Signal</keyword>
<evidence type="ECO:0000313" key="7">
    <source>
        <dbReference type="EMBL" id="RMZ71184.1"/>
    </source>
</evidence>
<proteinExistence type="predicted"/>
<evidence type="ECO:0000259" key="6">
    <source>
        <dbReference type="Pfam" id="PF03443"/>
    </source>
</evidence>
<dbReference type="Proteomes" id="UP000265663">
    <property type="component" value="Unassembled WGS sequence"/>
</dbReference>
<gene>
    <name evidence="7" type="ORF">GMOD_00005702</name>
</gene>
<dbReference type="GO" id="GO:0016787">
    <property type="term" value="F:hydrolase activity"/>
    <property type="evidence" value="ECO:0007669"/>
    <property type="project" value="UniProtKB-KW"/>
</dbReference>
<dbReference type="AlphaFoldDB" id="A0A3M7M9X2"/>
<keyword evidence="7" id="KW-0378">Hydrolase</keyword>
<feature type="signal peptide" evidence="5">
    <location>
        <begin position="1"/>
        <end position="20"/>
    </location>
</feature>
<accession>A0A3M7M9X2</accession>
<comment type="cofactor">
    <cofactor evidence="1">
        <name>Cu(2+)</name>
        <dbReference type="ChEBI" id="CHEBI:29036"/>
    </cofactor>
</comment>
<protein>
    <submittedName>
        <fullName evidence="7">Glycoside hydrolase family 61</fullName>
    </submittedName>
</protein>
<feature type="domain" description="Auxiliary Activity family 9 catalytic" evidence="6">
    <location>
        <begin position="21"/>
        <end position="120"/>
    </location>
</feature>
<dbReference type="Gene3D" id="2.70.50.70">
    <property type="match status" value="1"/>
</dbReference>
<dbReference type="Pfam" id="PF03443">
    <property type="entry name" value="AA9"/>
    <property type="match status" value="1"/>
</dbReference>
<evidence type="ECO:0000256" key="2">
    <source>
        <dbReference type="ARBA" id="ARBA00004613"/>
    </source>
</evidence>
<evidence type="ECO:0000256" key="5">
    <source>
        <dbReference type="SAM" id="SignalP"/>
    </source>
</evidence>
<keyword evidence="8" id="KW-1185">Reference proteome</keyword>
<dbReference type="EMBL" id="KE747826">
    <property type="protein sequence ID" value="RMZ71184.1"/>
    <property type="molecule type" value="Genomic_DNA"/>
</dbReference>
<dbReference type="OrthoDB" id="4849160at2759"/>
<reference evidence="7 8" key="1">
    <citation type="journal article" date="2014" name="PLoS ONE">
        <title>De novo Genome Assembly of the Fungal Plant Pathogen Pyrenophora semeniperda.</title>
        <authorList>
            <person name="Soliai M.M."/>
            <person name="Meyer S.E."/>
            <person name="Udall J.A."/>
            <person name="Elzinga D.E."/>
            <person name="Hermansen R.A."/>
            <person name="Bodily P.M."/>
            <person name="Hart A.A."/>
            <person name="Coleman C.E."/>
        </authorList>
    </citation>
    <scope>NUCLEOTIDE SEQUENCE [LARGE SCALE GENOMIC DNA]</scope>
    <source>
        <strain evidence="7 8">CCB06</strain>
        <tissue evidence="7">Mycelium</tissue>
    </source>
</reference>
<dbReference type="GO" id="GO:0005576">
    <property type="term" value="C:extracellular region"/>
    <property type="evidence" value="ECO:0007669"/>
    <property type="project" value="UniProtKB-SubCell"/>
</dbReference>
<keyword evidence="3" id="KW-0964">Secreted</keyword>
<organism evidence="7 8">
    <name type="scientific">Pyrenophora seminiperda CCB06</name>
    <dbReference type="NCBI Taxonomy" id="1302712"/>
    <lineage>
        <taxon>Eukaryota</taxon>
        <taxon>Fungi</taxon>
        <taxon>Dikarya</taxon>
        <taxon>Ascomycota</taxon>
        <taxon>Pezizomycotina</taxon>
        <taxon>Dothideomycetes</taxon>
        <taxon>Pleosporomycetidae</taxon>
        <taxon>Pleosporales</taxon>
        <taxon>Pleosporineae</taxon>
        <taxon>Pleosporaceae</taxon>
        <taxon>Pyrenophora</taxon>
    </lineage>
</organism>
<dbReference type="PANTHER" id="PTHR33353:SF34">
    <property type="entry name" value="ENDO-BETA-1,4-GLUCANASE D"/>
    <property type="match status" value="1"/>
</dbReference>
<comment type="subcellular location">
    <subcellularLocation>
        <location evidence="2">Secreted</location>
    </subcellularLocation>
</comment>
<sequence length="125" mass="13215">MYTSALLLGALAFLLDTASAHGFIKGVNIKGTFTNGSDPLWYYFPKGSGPKTAGWDALNQDIGFVEPANAGTADVNCHKSATAGQLYANVNAGDTIEFVWNTWPVGHTGPIINYISPCNGTVLPH</sequence>
<evidence type="ECO:0000256" key="1">
    <source>
        <dbReference type="ARBA" id="ARBA00001973"/>
    </source>
</evidence>
<keyword evidence="4" id="KW-1015">Disulfide bond</keyword>
<feature type="chain" id="PRO_5018196456" evidence="5">
    <location>
        <begin position="21"/>
        <end position="125"/>
    </location>
</feature>
<dbReference type="PANTHER" id="PTHR33353">
    <property type="entry name" value="PUTATIVE (AFU_ORTHOLOGUE AFUA_1G12560)-RELATED"/>
    <property type="match status" value="1"/>
</dbReference>
<name>A0A3M7M9X2_9PLEO</name>